<dbReference type="Pfam" id="PF01979">
    <property type="entry name" value="Amidohydro_1"/>
    <property type="match status" value="1"/>
</dbReference>
<dbReference type="Proteomes" id="UP000196005">
    <property type="component" value="Chromosome"/>
</dbReference>
<dbReference type="EMBL" id="CP021416">
    <property type="protein sequence ID" value="ARU47521.1"/>
    <property type="molecule type" value="Genomic_DNA"/>
</dbReference>
<dbReference type="InterPro" id="IPR050287">
    <property type="entry name" value="MTA/SAH_deaminase"/>
</dbReference>
<dbReference type="GO" id="GO:0016810">
    <property type="term" value="F:hydrolase activity, acting on carbon-nitrogen (but not peptide) bonds"/>
    <property type="evidence" value="ECO:0007669"/>
    <property type="project" value="InterPro"/>
</dbReference>
<proteinExistence type="predicted"/>
<reference evidence="4" key="1">
    <citation type="submission" date="2017-05" db="EMBL/GenBank/DDBJ databases">
        <title>Dechlorination kinetics govern the competition between two new strains of the genus Sulfurospirillum.</title>
        <authorList>
            <person name="Buttet G.F."/>
            <person name="Murray A.M."/>
            <person name="Goris T."/>
            <person name="Burion M."/>
            <person name="Lin B."/>
            <person name="Rolle M."/>
            <person name="Maillard J."/>
        </authorList>
    </citation>
    <scope>NUCLEOTIDE SEQUENCE [LARGE SCALE GENOMIC DNA]</scope>
    <source>
        <strain evidence="4">SL2-1</strain>
    </source>
</reference>
<accession>A0A1Y0HHE8</accession>
<dbReference type="InterPro" id="IPR032466">
    <property type="entry name" value="Metal_Hydrolase"/>
</dbReference>
<gene>
    <name evidence="3" type="ORF">Sdiek1_0338</name>
</gene>
<dbReference type="SUPFAM" id="SSF51556">
    <property type="entry name" value="Metallo-dependent hydrolases"/>
    <property type="match status" value="1"/>
</dbReference>
<organism evidence="3 4">
    <name type="scientific">Sulfurospirillum diekertiae</name>
    <dbReference type="NCBI Taxonomy" id="1854492"/>
    <lineage>
        <taxon>Bacteria</taxon>
        <taxon>Pseudomonadati</taxon>
        <taxon>Campylobacterota</taxon>
        <taxon>Epsilonproteobacteria</taxon>
        <taxon>Campylobacterales</taxon>
        <taxon>Sulfurospirillaceae</taxon>
        <taxon>Sulfurospirillum</taxon>
    </lineage>
</organism>
<evidence type="ECO:0000256" key="1">
    <source>
        <dbReference type="ARBA" id="ARBA00022801"/>
    </source>
</evidence>
<dbReference type="KEGG" id="suls:Sdiek1_0338"/>
<dbReference type="OrthoDB" id="9807210at2"/>
<evidence type="ECO:0000313" key="4">
    <source>
        <dbReference type="Proteomes" id="UP000196005"/>
    </source>
</evidence>
<evidence type="ECO:0000313" key="3">
    <source>
        <dbReference type="EMBL" id="ARU47521.1"/>
    </source>
</evidence>
<keyword evidence="4" id="KW-1185">Reference proteome</keyword>
<dbReference type="InterPro" id="IPR011059">
    <property type="entry name" value="Metal-dep_hydrolase_composite"/>
</dbReference>
<dbReference type="Gene3D" id="3.20.20.140">
    <property type="entry name" value="Metal-dependent hydrolases"/>
    <property type="match status" value="1"/>
</dbReference>
<dbReference type="PANTHER" id="PTHR43794:SF11">
    <property type="entry name" value="AMIDOHYDROLASE-RELATED DOMAIN-CONTAINING PROTEIN"/>
    <property type="match status" value="1"/>
</dbReference>
<evidence type="ECO:0000259" key="2">
    <source>
        <dbReference type="Pfam" id="PF01979"/>
    </source>
</evidence>
<dbReference type="PANTHER" id="PTHR43794">
    <property type="entry name" value="AMINOHYDROLASE SSNA-RELATED"/>
    <property type="match status" value="1"/>
</dbReference>
<name>A0A1Y0HHE8_9BACT</name>
<dbReference type="EC" id="3.5.4.40" evidence="3"/>
<dbReference type="Gene3D" id="2.30.40.10">
    <property type="entry name" value="Urease, subunit C, domain 1"/>
    <property type="match status" value="1"/>
</dbReference>
<sequence>MTLITADFVLTCNESFEIIEEGAVLFDTHILEVGTSVELKAKHPTVTVIETPQNSVILPGLINSHVHLEFSANQSMLRYGDFIAWLRSVIKHREELSALATTELITCKLQEMLKSGTTTLGAISSFGADLEACVEAPQRVVYFNEVLGSVPSAVDAMYGDFRGRLEASQEFTCKRFIPAVSVHSPYSTHPILAKKALQIAREEGCVVSTHFMESPAERAWIDTGSGDFQSFFSAFNPHAKPMCEAVEYLELFSQNPTLFTHAVQATKHELDTIAEQQATLTHCPVSNRLLGVGKLDLEAVQKENINLTLGTDGLSSNISLSLWDEMRSALMLHPKLELSSLAQTLLQSVTCNAAKALQLPCGVLEKERYSDFIVVTLPQACEKEDVALQLILHTHQTHLTFIDGETQPC</sequence>
<keyword evidence="1 3" id="KW-0378">Hydrolase</keyword>
<dbReference type="SUPFAM" id="SSF51338">
    <property type="entry name" value="Composite domain of metallo-dependent hydrolases"/>
    <property type="match status" value="1"/>
</dbReference>
<feature type="domain" description="Amidohydrolase-related" evidence="2">
    <location>
        <begin position="56"/>
        <end position="405"/>
    </location>
</feature>
<dbReference type="NCBIfam" id="NF006269">
    <property type="entry name" value="PRK08418.1"/>
    <property type="match status" value="1"/>
</dbReference>
<dbReference type="RefSeq" id="WP_087437605.1">
    <property type="nucleotide sequence ID" value="NZ_CP021416.1"/>
</dbReference>
<protein>
    <submittedName>
        <fullName evidence="3">Aminodeoxyfutalosine deaminase</fullName>
        <ecNumber evidence="3">3.5.4.40</ecNumber>
    </submittedName>
</protein>
<dbReference type="AlphaFoldDB" id="A0A1Y0HHE8"/>
<dbReference type="InterPro" id="IPR006680">
    <property type="entry name" value="Amidohydro-rel"/>
</dbReference>